<dbReference type="PANTHER" id="PTHR30007:SF0">
    <property type="entry name" value="TRANSPOSASE"/>
    <property type="match status" value="1"/>
</dbReference>
<dbReference type="Pfam" id="PF01609">
    <property type="entry name" value="DDE_Tnp_1"/>
    <property type="match status" value="1"/>
</dbReference>
<evidence type="ECO:0000259" key="2">
    <source>
        <dbReference type="Pfam" id="PF01609"/>
    </source>
</evidence>
<dbReference type="GO" id="GO:0003677">
    <property type="term" value="F:DNA binding"/>
    <property type="evidence" value="ECO:0007669"/>
    <property type="project" value="InterPro"/>
</dbReference>
<dbReference type="InterPro" id="IPR002559">
    <property type="entry name" value="Transposase_11"/>
</dbReference>
<feature type="region of interest" description="Disordered" evidence="1">
    <location>
        <begin position="27"/>
        <end position="52"/>
    </location>
</feature>
<accession>A0A223S370</accession>
<proteinExistence type="predicted"/>
<reference evidence="3 4" key="1">
    <citation type="submission" date="2017-08" db="EMBL/GenBank/DDBJ databases">
        <title>The complete genome sequence of Nocardiopsis gilva YIM 90087.</title>
        <authorList>
            <person name="Yin M."/>
            <person name="Tang S."/>
        </authorList>
    </citation>
    <scope>NUCLEOTIDE SEQUENCE [LARGE SCALE GENOMIC DNA]</scope>
    <source>
        <strain evidence="3 4">YIM 90087</strain>
    </source>
</reference>
<organism evidence="3 4">
    <name type="scientific">Nocardiopsis gilva YIM 90087</name>
    <dbReference type="NCBI Taxonomy" id="1235441"/>
    <lineage>
        <taxon>Bacteria</taxon>
        <taxon>Bacillati</taxon>
        <taxon>Actinomycetota</taxon>
        <taxon>Actinomycetes</taxon>
        <taxon>Streptosporangiales</taxon>
        <taxon>Nocardiopsidaceae</taxon>
        <taxon>Nocardiopsis</taxon>
    </lineage>
</organism>
<dbReference type="PANTHER" id="PTHR30007">
    <property type="entry name" value="PHP DOMAIN PROTEIN"/>
    <property type="match status" value="1"/>
</dbReference>
<feature type="domain" description="Transposase IS4-like" evidence="2">
    <location>
        <begin position="98"/>
        <end position="150"/>
    </location>
</feature>
<name>A0A223S370_9ACTN</name>
<keyword evidence="4" id="KW-1185">Reference proteome</keyword>
<evidence type="ECO:0000313" key="3">
    <source>
        <dbReference type="EMBL" id="ASU82570.1"/>
    </source>
</evidence>
<dbReference type="KEGG" id="ngv:CDO52_07035"/>
<feature type="compositionally biased region" description="Polar residues" evidence="1">
    <location>
        <begin position="43"/>
        <end position="52"/>
    </location>
</feature>
<dbReference type="EMBL" id="CP022753">
    <property type="protein sequence ID" value="ASU82570.1"/>
    <property type="molecule type" value="Genomic_DNA"/>
</dbReference>
<dbReference type="AlphaFoldDB" id="A0A223S370"/>
<evidence type="ECO:0000313" key="4">
    <source>
        <dbReference type="Proteomes" id="UP000215005"/>
    </source>
</evidence>
<dbReference type="GO" id="GO:0004803">
    <property type="term" value="F:transposase activity"/>
    <property type="evidence" value="ECO:0007669"/>
    <property type="project" value="InterPro"/>
</dbReference>
<sequence length="159" mass="16759">MRRRYPSDTTAAEWALIEPLLPLPACQAGAGGRPGPTRAARSWTPSATSWTPAVSDAPCPAGTPMAHGPRWAAVGVLAHIRAQLRRRTRTWAGKPPQAVAVIVDSQSVKTAETAARPTRGFDAAKKINGRKRHLVVDTRGLPLPAVVTPPTGPTATRAA</sequence>
<gene>
    <name evidence="3" type="ORF">CDO52_07035</name>
</gene>
<dbReference type="Proteomes" id="UP000215005">
    <property type="component" value="Chromosome"/>
</dbReference>
<dbReference type="GO" id="GO:0006313">
    <property type="term" value="P:DNA transposition"/>
    <property type="evidence" value="ECO:0007669"/>
    <property type="project" value="InterPro"/>
</dbReference>
<protein>
    <recommendedName>
        <fullName evidence="2">Transposase IS4-like domain-containing protein</fullName>
    </recommendedName>
</protein>
<evidence type="ECO:0000256" key="1">
    <source>
        <dbReference type="SAM" id="MobiDB-lite"/>
    </source>
</evidence>